<evidence type="ECO:0000256" key="2">
    <source>
        <dbReference type="SAM" id="Phobius"/>
    </source>
</evidence>
<dbReference type="EMBL" id="AP018248">
    <property type="protein sequence ID" value="BAZ02020.1"/>
    <property type="molecule type" value="Genomic_DNA"/>
</dbReference>
<keyword evidence="2" id="KW-0812">Transmembrane</keyword>
<keyword evidence="2" id="KW-1133">Transmembrane helix</keyword>
<dbReference type="RefSeq" id="WP_096581952.1">
    <property type="nucleotide sequence ID" value="NZ_CAWNJS010000001.1"/>
</dbReference>
<keyword evidence="4" id="KW-1185">Reference proteome</keyword>
<dbReference type="Proteomes" id="UP000218785">
    <property type="component" value="Chromosome"/>
</dbReference>
<evidence type="ECO:0008006" key="5">
    <source>
        <dbReference type="Google" id="ProtNLM"/>
    </source>
</evidence>
<dbReference type="KEGG" id="ttq:NIES37_60280"/>
<name>A0A1Z4N8J8_9CYAN</name>
<feature type="transmembrane region" description="Helical" evidence="2">
    <location>
        <begin position="104"/>
        <end position="125"/>
    </location>
</feature>
<proteinExistence type="predicted"/>
<dbReference type="AlphaFoldDB" id="A0A1Z4N8J8"/>
<sequence>MENSQSVQQEVTQSTGVTPELTKSKSSVISNSKVLIQILVRHPWLLLIGLTATFFASAVLALYNLGSVGYLNQPQAEPENNQDVATVAEAAITTPSETSNPTPLWLIMAIAFSCASGCLIILRLLNRPAKGQKGQKQIKRYPTRSVPSDLPQVKPQPSRSPQVFVPPPSLAPLASMQSQTKPLTTVLPPEPKYGMEKSKESLADLLDLRKQSSLSTILRKY</sequence>
<feature type="transmembrane region" description="Helical" evidence="2">
    <location>
        <begin position="44"/>
        <end position="63"/>
    </location>
</feature>
<accession>A0A1Z4N8J8</accession>
<gene>
    <name evidence="3" type="ORF">NIES37_60280</name>
</gene>
<protein>
    <recommendedName>
        <fullName evidence="5">Transmembrane protein</fullName>
    </recommendedName>
</protein>
<feature type="region of interest" description="Disordered" evidence="1">
    <location>
        <begin position="133"/>
        <end position="169"/>
    </location>
</feature>
<keyword evidence="2" id="KW-0472">Membrane</keyword>
<reference evidence="3 4" key="1">
    <citation type="submission" date="2017-06" db="EMBL/GenBank/DDBJ databases">
        <title>Genome sequencing of cyanobaciteial culture collection at National Institute for Environmental Studies (NIES).</title>
        <authorList>
            <person name="Hirose Y."/>
            <person name="Shimura Y."/>
            <person name="Fujisawa T."/>
            <person name="Nakamura Y."/>
            <person name="Kawachi M."/>
        </authorList>
    </citation>
    <scope>NUCLEOTIDE SEQUENCE [LARGE SCALE GENOMIC DNA]</scope>
    <source>
        <strain evidence="3 4">NIES-37</strain>
    </source>
</reference>
<evidence type="ECO:0000256" key="1">
    <source>
        <dbReference type="SAM" id="MobiDB-lite"/>
    </source>
</evidence>
<evidence type="ECO:0000313" key="4">
    <source>
        <dbReference type="Proteomes" id="UP000218785"/>
    </source>
</evidence>
<evidence type="ECO:0000313" key="3">
    <source>
        <dbReference type="EMBL" id="BAZ02020.1"/>
    </source>
</evidence>
<organism evidence="3 4">
    <name type="scientific">Tolypothrix tenuis PCC 7101</name>
    <dbReference type="NCBI Taxonomy" id="231146"/>
    <lineage>
        <taxon>Bacteria</taxon>
        <taxon>Bacillati</taxon>
        <taxon>Cyanobacteriota</taxon>
        <taxon>Cyanophyceae</taxon>
        <taxon>Nostocales</taxon>
        <taxon>Tolypothrichaceae</taxon>
        <taxon>Tolypothrix</taxon>
    </lineage>
</organism>